<feature type="transmembrane region" description="Helical" evidence="1">
    <location>
        <begin position="168"/>
        <end position="185"/>
    </location>
</feature>
<gene>
    <name evidence="2" type="ORF">AMOR_42490</name>
</gene>
<proteinExistence type="predicted"/>
<keyword evidence="1" id="KW-0472">Membrane</keyword>
<feature type="transmembrane region" description="Helical" evidence="1">
    <location>
        <begin position="413"/>
        <end position="437"/>
    </location>
</feature>
<feature type="transmembrane region" description="Helical" evidence="1">
    <location>
        <begin position="264"/>
        <end position="288"/>
    </location>
</feature>
<evidence type="ECO:0000256" key="1">
    <source>
        <dbReference type="SAM" id="Phobius"/>
    </source>
</evidence>
<feature type="transmembrane region" description="Helical" evidence="1">
    <location>
        <begin position="86"/>
        <end position="106"/>
    </location>
</feature>
<evidence type="ECO:0000313" key="3">
    <source>
        <dbReference type="Proteomes" id="UP001162891"/>
    </source>
</evidence>
<feature type="transmembrane region" description="Helical" evidence="1">
    <location>
        <begin position="355"/>
        <end position="374"/>
    </location>
</feature>
<evidence type="ECO:0008006" key="4">
    <source>
        <dbReference type="Google" id="ProtNLM"/>
    </source>
</evidence>
<sequence>MQPRLVRERWASLVPAALVAASFATGAALSWRRLGSLVTDTGRELELPRRLLDGDVLYRDVRYFWGPLAPLVNAALYRVFGVSVDTLMWTGLAVAAAMTACLFLLARPYLGRWAAAAIAIAFVFASAFPNVEAVGVFNFVLPFNCSATYGITAAAWSLLLLDRHLRSGRLATLAASVSLAVLASFSKSEVILPVALVHLAFVVAVRPLGRARWLVYGAGAGVVAGGYAALYAIVGPELWYENLALLANPKSTYYIRLTMGLDGLGASLLDVAAAALVLGGAVALAIAASRALARGSEWRGIRKGAPLAVGAVTLAVFARARPELSMRALPVVLGAGVVVAIRRALRARSRPSPEALGAILVLLFGLACLPRIALRVGPTGYGFYLLPVALVGLGLVVQGLARAAGDTPMARDVLGGAFAGMVLGLGVASLLASWPLYREPRIPVDTPRGRMLLRDTWNSEASVLQALMRLPPSTRVMALPDGAGLVFASGVADSGDPILTYAPMALPDAAAEGRTLAAWDRDPPDVVVWQNRDTRELFGFRGFGVDYATHLREWLESRYVPLNSPSDPFVLLRRAR</sequence>
<evidence type="ECO:0000313" key="2">
    <source>
        <dbReference type="EMBL" id="BDG05253.1"/>
    </source>
</evidence>
<feature type="transmembrane region" description="Helical" evidence="1">
    <location>
        <begin position="113"/>
        <end position="131"/>
    </location>
</feature>
<keyword evidence="1" id="KW-0812">Transmembrane</keyword>
<feature type="transmembrane region" description="Helical" evidence="1">
    <location>
        <begin position="191"/>
        <end position="208"/>
    </location>
</feature>
<dbReference type="EMBL" id="AP025591">
    <property type="protein sequence ID" value="BDG05253.1"/>
    <property type="molecule type" value="Genomic_DNA"/>
</dbReference>
<dbReference type="Proteomes" id="UP001162891">
    <property type="component" value="Chromosome"/>
</dbReference>
<keyword evidence="3" id="KW-1185">Reference proteome</keyword>
<organism evidence="2 3">
    <name type="scientific">Anaeromyxobacter oryzae</name>
    <dbReference type="NCBI Taxonomy" id="2918170"/>
    <lineage>
        <taxon>Bacteria</taxon>
        <taxon>Pseudomonadati</taxon>
        <taxon>Myxococcota</taxon>
        <taxon>Myxococcia</taxon>
        <taxon>Myxococcales</taxon>
        <taxon>Cystobacterineae</taxon>
        <taxon>Anaeromyxobacteraceae</taxon>
        <taxon>Anaeromyxobacter</taxon>
    </lineage>
</organism>
<feature type="transmembrane region" description="Helical" evidence="1">
    <location>
        <begin position="213"/>
        <end position="234"/>
    </location>
</feature>
<accession>A0ABM7X0E9</accession>
<name>A0ABM7X0E9_9BACT</name>
<feature type="transmembrane region" description="Helical" evidence="1">
    <location>
        <begin position="137"/>
        <end position="161"/>
    </location>
</feature>
<protein>
    <recommendedName>
        <fullName evidence="4">Glycosyltransferase RgtA/B/C/D-like domain-containing protein</fullName>
    </recommendedName>
</protein>
<keyword evidence="1" id="KW-1133">Transmembrane helix</keyword>
<feature type="transmembrane region" description="Helical" evidence="1">
    <location>
        <begin position="380"/>
        <end position="401"/>
    </location>
</feature>
<dbReference type="RefSeq" id="WP_248353875.1">
    <property type="nucleotide sequence ID" value="NZ_AP025591.1"/>
</dbReference>
<reference evidence="3" key="1">
    <citation type="journal article" date="2022" name="Int. J. Syst. Evol. Microbiol.">
        <title>Anaeromyxobacter oryzae sp. nov., Anaeromyxobacter diazotrophicus sp. nov. and Anaeromyxobacter paludicola sp. nov., isolated from paddy soils.</title>
        <authorList>
            <person name="Itoh H."/>
            <person name="Xu Z."/>
            <person name="Mise K."/>
            <person name="Masuda Y."/>
            <person name="Ushijima N."/>
            <person name="Hayakawa C."/>
            <person name="Shiratori Y."/>
            <person name="Senoo K."/>
        </authorList>
    </citation>
    <scope>NUCLEOTIDE SEQUENCE [LARGE SCALE GENOMIC DNA]</scope>
    <source>
        <strain evidence="3">Red232</strain>
    </source>
</reference>